<reference evidence="3 4" key="1">
    <citation type="submission" date="2016-11" db="EMBL/GenBank/DDBJ databases">
        <title>The macronuclear genome of Stentor coeruleus: a giant cell with tiny introns.</title>
        <authorList>
            <person name="Slabodnick M."/>
            <person name="Ruby J.G."/>
            <person name="Reiff S.B."/>
            <person name="Swart E.C."/>
            <person name="Gosai S."/>
            <person name="Prabakaran S."/>
            <person name="Witkowska E."/>
            <person name="Larue G.E."/>
            <person name="Fisher S."/>
            <person name="Freeman R.M."/>
            <person name="Gunawardena J."/>
            <person name="Chu W."/>
            <person name="Stover N.A."/>
            <person name="Gregory B.D."/>
            <person name="Nowacki M."/>
            <person name="Derisi J."/>
            <person name="Roy S.W."/>
            <person name="Marshall W.F."/>
            <person name="Sood P."/>
        </authorList>
    </citation>
    <scope>NUCLEOTIDE SEQUENCE [LARGE SCALE GENOMIC DNA]</scope>
    <source>
        <strain evidence="3">WM001</strain>
    </source>
</reference>
<evidence type="ECO:0000256" key="2">
    <source>
        <dbReference type="SAM" id="MobiDB-lite"/>
    </source>
</evidence>
<feature type="repeat" description="ANK" evidence="1">
    <location>
        <begin position="79"/>
        <end position="111"/>
    </location>
</feature>
<dbReference type="PROSITE" id="PS50297">
    <property type="entry name" value="ANK_REP_REGION"/>
    <property type="match status" value="1"/>
</dbReference>
<dbReference type="EMBL" id="MPUH01000047">
    <property type="protein sequence ID" value="OMJ93188.1"/>
    <property type="molecule type" value="Genomic_DNA"/>
</dbReference>
<dbReference type="PANTHER" id="PTHR22677:SF4">
    <property type="entry name" value="USHER SYNDROME TYPE-1G PROTEIN-LIKE PROTEIN"/>
    <property type="match status" value="1"/>
</dbReference>
<dbReference type="AlphaFoldDB" id="A0A1R2CW03"/>
<gene>
    <name evidence="3" type="ORF">SteCoe_3880</name>
</gene>
<comment type="caution">
    <text evidence="3">The sequence shown here is derived from an EMBL/GenBank/DDBJ whole genome shotgun (WGS) entry which is preliminary data.</text>
</comment>
<keyword evidence="4" id="KW-1185">Reference proteome</keyword>
<accession>A0A1R2CW03</accession>
<sequence length="289" mass="33072">MNVWENQILESISSKDSQGAMKLIKQGFPINYSIKSRNSLNNPHPCFSTLLIESISHNLQDLCGFLLESGISVNTVDSLGRHPVHLAAYNGNTEILQLLVDHNANIAARDALGNTVLHISATNRNLNFVQYLVEKLKFPVVVFNKIMQKPLDSCKYAQENSKSLQENEEHERILQYLWRKEEEYKKNTNDKILKYSISPQVNNNQRVCRMKKHGIDGDAVQVPVFAFKKTVVNLTPFKGRQTIQSYLKDKHEAIREDMEDKLANSTFSTYRTRSPSPHLRLPKIKGMSF</sequence>
<feature type="region of interest" description="Disordered" evidence="2">
    <location>
        <begin position="268"/>
        <end position="289"/>
    </location>
</feature>
<keyword evidence="1" id="KW-0040">ANK repeat</keyword>
<dbReference type="PROSITE" id="PS50088">
    <property type="entry name" value="ANK_REPEAT"/>
    <property type="match status" value="1"/>
</dbReference>
<dbReference type="OrthoDB" id="301022at2759"/>
<dbReference type="InterPro" id="IPR036770">
    <property type="entry name" value="Ankyrin_rpt-contain_sf"/>
</dbReference>
<dbReference type="SMART" id="SM00248">
    <property type="entry name" value="ANK"/>
    <property type="match status" value="3"/>
</dbReference>
<dbReference type="InterPro" id="IPR039323">
    <property type="entry name" value="ANKRD_45/46/60"/>
</dbReference>
<dbReference type="Gene3D" id="1.25.40.20">
    <property type="entry name" value="Ankyrin repeat-containing domain"/>
    <property type="match status" value="1"/>
</dbReference>
<evidence type="ECO:0000313" key="4">
    <source>
        <dbReference type="Proteomes" id="UP000187209"/>
    </source>
</evidence>
<dbReference type="InterPro" id="IPR002110">
    <property type="entry name" value="Ankyrin_rpt"/>
</dbReference>
<dbReference type="SUPFAM" id="SSF48403">
    <property type="entry name" value="Ankyrin repeat"/>
    <property type="match status" value="1"/>
</dbReference>
<name>A0A1R2CW03_9CILI</name>
<proteinExistence type="predicted"/>
<protein>
    <submittedName>
        <fullName evidence="3">Uncharacterized protein</fullName>
    </submittedName>
</protein>
<evidence type="ECO:0000256" key="1">
    <source>
        <dbReference type="PROSITE-ProRule" id="PRU00023"/>
    </source>
</evidence>
<evidence type="ECO:0000313" key="3">
    <source>
        <dbReference type="EMBL" id="OMJ93188.1"/>
    </source>
</evidence>
<dbReference type="PANTHER" id="PTHR22677">
    <property type="entry name" value="ANKYRIN REPEAT DOMAIN-CONTAINING PROTEIN 60"/>
    <property type="match status" value="1"/>
</dbReference>
<dbReference type="Pfam" id="PF12796">
    <property type="entry name" value="Ank_2"/>
    <property type="match status" value="1"/>
</dbReference>
<dbReference type="Proteomes" id="UP000187209">
    <property type="component" value="Unassembled WGS sequence"/>
</dbReference>
<organism evidence="3 4">
    <name type="scientific">Stentor coeruleus</name>
    <dbReference type="NCBI Taxonomy" id="5963"/>
    <lineage>
        <taxon>Eukaryota</taxon>
        <taxon>Sar</taxon>
        <taxon>Alveolata</taxon>
        <taxon>Ciliophora</taxon>
        <taxon>Postciliodesmatophora</taxon>
        <taxon>Heterotrichea</taxon>
        <taxon>Heterotrichida</taxon>
        <taxon>Stentoridae</taxon>
        <taxon>Stentor</taxon>
    </lineage>
</organism>